<evidence type="ECO:0000256" key="1">
    <source>
        <dbReference type="SAM" id="MobiDB-lite"/>
    </source>
</evidence>
<protein>
    <submittedName>
        <fullName evidence="2">Uncharacterized protein</fullName>
    </submittedName>
</protein>
<proteinExistence type="predicted"/>
<evidence type="ECO:0000313" key="2">
    <source>
        <dbReference type="EMBL" id="CEH15839.1"/>
    </source>
</evidence>
<dbReference type="Proteomes" id="UP000054845">
    <property type="component" value="Unassembled WGS sequence"/>
</dbReference>
<sequence length="76" mass="8007">MHKSCPGKSPSYAPMAVALANTFQDWAGNRHSGPLNEAQLAGSGEDQPQQSYSTIPKGVLSDDNLDSGASYAPTHF</sequence>
<accession>A0A0P1BIZ1</accession>
<dbReference type="EMBL" id="CCYA01000272">
    <property type="protein sequence ID" value="CEH15839.1"/>
    <property type="molecule type" value="Genomic_DNA"/>
</dbReference>
<name>A0A0P1BIZ1_9BASI</name>
<dbReference type="AlphaFoldDB" id="A0A0P1BIZ1"/>
<keyword evidence="3" id="KW-1185">Reference proteome</keyword>
<reference evidence="2 3" key="1">
    <citation type="submission" date="2014-09" db="EMBL/GenBank/DDBJ databases">
        <authorList>
            <person name="Magalhaes I.L.F."/>
            <person name="Oliveira U."/>
            <person name="Santos F.R."/>
            <person name="Vidigal T.H.D.A."/>
            <person name="Brescovit A.D."/>
            <person name="Santos A.J."/>
        </authorList>
    </citation>
    <scope>NUCLEOTIDE SEQUENCE [LARGE SCALE GENOMIC DNA]</scope>
</reference>
<evidence type="ECO:0000313" key="3">
    <source>
        <dbReference type="Proteomes" id="UP000054845"/>
    </source>
</evidence>
<feature type="region of interest" description="Disordered" evidence="1">
    <location>
        <begin position="27"/>
        <end position="76"/>
    </location>
</feature>
<organism evidence="2 3">
    <name type="scientific">Ceraceosorus bombacis</name>
    <dbReference type="NCBI Taxonomy" id="401625"/>
    <lineage>
        <taxon>Eukaryota</taxon>
        <taxon>Fungi</taxon>
        <taxon>Dikarya</taxon>
        <taxon>Basidiomycota</taxon>
        <taxon>Ustilaginomycotina</taxon>
        <taxon>Exobasidiomycetes</taxon>
        <taxon>Ceraceosorales</taxon>
        <taxon>Ceraceosoraceae</taxon>
        <taxon>Ceraceosorus</taxon>
    </lineage>
</organism>